<name>A0A6I6DEX3_9FIRM</name>
<gene>
    <name evidence="2" type="ORF">SYNTR_0619</name>
</gene>
<protein>
    <recommendedName>
        <fullName evidence="1">Ribosomal protein eL8/eL30/eS12/Gadd45 domain-containing protein</fullName>
    </recommendedName>
</protein>
<evidence type="ECO:0000313" key="3">
    <source>
        <dbReference type="Proteomes" id="UP000426444"/>
    </source>
</evidence>
<dbReference type="Pfam" id="PF01248">
    <property type="entry name" value="Ribosomal_L7Ae"/>
    <property type="match status" value="1"/>
</dbReference>
<dbReference type="KEGG" id="salq:SYNTR_0619"/>
<keyword evidence="3" id="KW-1185">Reference proteome</keyword>
<organism evidence="2 3">
    <name type="scientific">Candidatus Syntrophocurvum alkaliphilum</name>
    <dbReference type="NCBI Taxonomy" id="2293317"/>
    <lineage>
        <taxon>Bacteria</taxon>
        <taxon>Bacillati</taxon>
        <taxon>Bacillota</taxon>
        <taxon>Clostridia</taxon>
        <taxon>Eubacteriales</taxon>
        <taxon>Syntrophomonadaceae</taxon>
        <taxon>Candidatus Syntrophocurvum</taxon>
    </lineage>
</organism>
<evidence type="ECO:0000313" key="2">
    <source>
        <dbReference type="EMBL" id="QGT99212.1"/>
    </source>
</evidence>
<dbReference type="AlphaFoldDB" id="A0A6I6DEX3"/>
<sequence length="114" mass="12467">MKKIYSLIGFATKAGKVSSGAMAAKTSLVRRKARLLIVTHDMSERARESLVVACSKNKVPWVIFGNKYELGTSVGKAYRVAITINDKKIADAILDALKTLGEEVNIMGVVEWPK</sequence>
<proteinExistence type="predicted"/>
<dbReference type="SUPFAM" id="SSF55315">
    <property type="entry name" value="L30e-like"/>
    <property type="match status" value="1"/>
</dbReference>
<accession>A0A6I6DEX3</accession>
<evidence type="ECO:0000259" key="1">
    <source>
        <dbReference type="Pfam" id="PF01248"/>
    </source>
</evidence>
<feature type="domain" description="Ribosomal protein eL8/eL30/eS12/Gadd45" evidence="1">
    <location>
        <begin position="2"/>
        <end position="86"/>
    </location>
</feature>
<dbReference type="Proteomes" id="UP000426444">
    <property type="component" value="Chromosome"/>
</dbReference>
<reference evidence="3" key="1">
    <citation type="journal article" date="2019" name="Microbiology">
        <title>Complete Genome Sequence of an Uncultured Bacterium of the Candidate Phylum Bipolaricaulota.</title>
        <authorList>
            <person name="Kadnikov V.V."/>
            <person name="Mardanov A.V."/>
            <person name="Beletsky A.V."/>
            <person name="Frank Y.A."/>
            <person name="Karnachuk O.V."/>
            <person name="Ravin N.V."/>
        </authorList>
    </citation>
    <scope>NUCLEOTIDE SEQUENCE [LARGE SCALE GENOMIC DNA]</scope>
</reference>
<dbReference type="RefSeq" id="WP_197079169.1">
    <property type="nucleotide sequence ID" value="NZ_CP046457.1"/>
</dbReference>
<dbReference type="EMBL" id="CP046457">
    <property type="protein sequence ID" value="QGT99212.1"/>
    <property type="molecule type" value="Genomic_DNA"/>
</dbReference>
<dbReference type="InterPro" id="IPR004038">
    <property type="entry name" value="Ribosomal_eL8/eL30/eS12/Gad45"/>
</dbReference>
<dbReference type="InterPro" id="IPR029064">
    <property type="entry name" value="Ribosomal_eL30-like_sf"/>
</dbReference>
<dbReference type="Gene3D" id="3.30.1330.30">
    <property type="match status" value="1"/>
</dbReference>